<evidence type="ECO:0000313" key="2">
    <source>
        <dbReference type="EMBL" id="PHX53815.1"/>
    </source>
</evidence>
<dbReference type="Gene3D" id="3.30.2310.20">
    <property type="entry name" value="RelE-like"/>
    <property type="match status" value="1"/>
</dbReference>
<gene>
    <name evidence="2" type="ORF">CP500_019515</name>
</gene>
<dbReference type="EMBL" id="NXIB02000153">
    <property type="protein sequence ID" value="PHX53815.1"/>
    <property type="molecule type" value="Genomic_DNA"/>
</dbReference>
<dbReference type="OrthoDB" id="515905at2"/>
<dbReference type="Pfam" id="PF05016">
    <property type="entry name" value="ParE_toxin"/>
    <property type="match status" value="1"/>
</dbReference>
<comment type="caution">
    <text evidence="2">The sequence shown here is derived from an EMBL/GenBank/DDBJ whole genome shotgun (WGS) entry which is preliminary data.</text>
</comment>
<keyword evidence="1" id="KW-1277">Toxin-antitoxin system</keyword>
<organism evidence="2 3">
    <name type="scientific">Tychonema bourrellyi FEM_GT703</name>
    <dbReference type="NCBI Taxonomy" id="2040638"/>
    <lineage>
        <taxon>Bacteria</taxon>
        <taxon>Bacillati</taxon>
        <taxon>Cyanobacteriota</taxon>
        <taxon>Cyanophyceae</taxon>
        <taxon>Oscillatoriophycideae</taxon>
        <taxon>Oscillatoriales</taxon>
        <taxon>Microcoleaceae</taxon>
        <taxon>Tychonema</taxon>
    </lineage>
</organism>
<dbReference type="InterPro" id="IPR035093">
    <property type="entry name" value="RelE/ParE_toxin_dom_sf"/>
</dbReference>
<protein>
    <submittedName>
        <fullName evidence="2">Plasmid stabilization protein</fullName>
    </submittedName>
</protein>
<dbReference type="Proteomes" id="UP000226442">
    <property type="component" value="Unassembled WGS sequence"/>
</dbReference>
<dbReference type="AlphaFoldDB" id="A0A2G4EW98"/>
<proteinExistence type="predicted"/>
<evidence type="ECO:0000313" key="3">
    <source>
        <dbReference type="Proteomes" id="UP000226442"/>
    </source>
</evidence>
<dbReference type="SUPFAM" id="SSF143011">
    <property type="entry name" value="RelE-like"/>
    <property type="match status" value="1"/>
</dbReference>
<evidence type="ECO:0000256" key="1">
    <source>
        <dbReference type="ARBA" id="ARBA00022649"/>
    </source>
</evidence>
<keyword evidence="3" id="KW-1185">Reference proteome</keyword>
<name>A0A2G4EW98_9CYAN</name>
<reference evidence="2" key="1">
    <citation type="submission" date="2017-10" db="EMBL/GenBank/DDBJ databases">
        <title>Draft genome sequence of the planktic cyanobacteria Tychonema bourrellyi isolated from alpine lentic freshwater.</title>
        <authorList>
            <person name="Tett A."/>
            <person name="Armanini F."/>
            <person name="Asnicar F."/>
            <person name="Boscaini A."/>
            <person name="Pasolli E."/>
            <person name="Zolfo M."/>
            <person name="Donati C."/>
            <person name="Salmaso N."/>
            <person name="Segata N."/>
        </authorList>
    </citation>
    <scope>NUCLEOTIDE SEQUENCE</scope>
    <source>
        <strain evidence="2">FEM_GT703</strain>
    </source>
</reference>
<dbReference type="InterPro" id="IPR007712">
    <property type="entry name" value="RelE/ParE_toxin"/>
</dbReference>
<sequence>MEYDIQLTPLALEMLAEVKDRREQEKLRDRIDKLKIEPEKQGKALVDNLSGFRSIRAVGQRYRIVYKVEQDRVMVVVVGLGRRKDGDKKDIYSILEKLSDI</sequence>
<accession>A0A2G4EW98</accession>